<dbReference type="InterPro" id="IPR027417">
    <property type="entry name" value="P-loop_NTPase"/>
</dbReference>
<evidence type="ECO:0000256" key="3">
    <source>
        <dbReference type="ARBA" id="ARBA00022475"/>
    </source>
</evidence>
<sequence length="209" mass="23747">MEPQENIKVVTIGDGSTGKTCILIRYTKKTYDEEYIPTIYESYSAPIQFAKKLVNLELVDTAGQDEYGNLRNLAYPNTDVFLITFSVVEPSTYHNALQKWYPELNQKNPDAIKIFVGNKIDIRDEEAKKHKAGDKNAPIDYIQAQQEISKLGCKYIECSAKTNVNIKDVFDLAIKTSLQKKDKLNQPKEGSKKSEKEKGKKKKGICNIF</sequence>
<protein>
    <submittedName>
        <fullName evidence="11">p-loop containing nucleoside triphosphate hydrolase</fullName>
    </submittedName>
</protein>
<comment type="similarity">
    <text evidence="2">Belongs to the small GTPase superfamily. Rho family.</text>
</comment>
<name>A0A0V0R1D0_PSEPJ</name>
<keyword evidence="4" id="KW-0488">Methylation</keyword>
<dbReference type="Gene3D" id="3.40.50.300">
    <property type="entry name" value="P-loop containing nucleotide triphosphate hydrolases"/>
    <property type="match status" value="1"/>
</dbReference>
<evidence type="ECO:0000313" key="11">
    <source>
        <dbReference type="EMBL" id="KRX07960.1"/>
    </source>
</evidence>
<keyword evidence="9" id="KW-0636">Prenylation</keyword>
<dbReference type="PROSITE" id="PS51421">
    <property type="entry name" value="RAS"/>
    <property type="match status" value="1"/>
</dbReference>
<dbReference type="SUPFAM" id="SSF52540">
    <property type="entry name" value="P-loop containing nucleoside triphosphate hydrolases"/>
    <property type="match status" value="1"/>
</dbReference>
<dbReference type="OMA" id="PRHKDVT"/>
<comment type="caution">
    <text evidence="11">The sequence shown here is derived from an EMBL/GenBank/DDBJ whole genome shotgun (WGS) entry which is preliminary data.</text>
</comment>
<keyword evidence="7" id="KW-0472">Membrane</keyword>
<dbReference type="NCBIfam" id="TIGR00231">
    <property type="entry name" value="small_GTP"/>
    <property type="match status" value="1"/>
</dbReference>
<evidence type="ECO:0000256" key="8">
    <source>
        <dbReference type="ARBA" id="ARBA00023288"/>
    </source>
</evidence>
<dbReference type="PROSITE" id="PS51419">
    <property type="entry name" value="RAB"/>
    <property type="match status" value="1"/>
</dbReference>
<evidence type="ECO:0000256" key="4">
    <source>
        <dbReference type="ARBA" id="ARBA00022481"/>
    </source>
</evidence>
<dbReference type="Pfam" id="PF00071">
    <property type="entry name" value="Ras"/>
    <property type="match status" value="1"/>
</dbReference>
<dbReference type="FunFam" id="3.40.50.300:FF:000983">
    <property type="entry name" value="Rho family GTPase"/>
    <property type="match status" value="1"/>
</dbReference>
<keyword evidence="12" id="KW-1185">Reference proteome</keyword>
<accession>A0A0V0R1D0</accession>
<dbReference type="PRINTS" id="PR00449">
    <property type="entry name" value="RASTRNSFRMNG"/>
</dbReference>
<evidence type="ECO:0000256" key="9">
    <source>
        <dbReference type="ARBA" id="ARBA00023289"/>
    </source>
</evidence>
<dbReference type="GO" id="GO:0003924">
    <property type="term" value="F:GTPase activity"/>
    <property type="evidence" value="ECO:0007669"/>
    <property type="project" value="InterPro"/>
</dbReference>
<dbReference type="SMART" id="SM00173">
    <property type="entry name" value="RAS"/>
    <property type="match status" value="1"/>
</dbReference>
<dbReference type="EMBL" id="LDAU01000078">
    <property type="protein sequence ID" value="KRX07960.1"/>
    <property type="molecule type" value="Genomic_DNA"/>
</dbReference>
<keyword evidence="8" id="KW-0449">Lipoprotein</keyword>
<keyword evidence="3" id="KW-1003">Cell membrane</keyword>
<feature type="region of interest" description="Disordered" evidence="10">
    <location>
        <begin position="181"/>
        <end position="209"/>
    </location>
</feature>
<dbReference type="PANTHER" id="PTHR24072">
    <property type="entry name" value="RHO FAMILY GTPASE"/>
    <property type="match status" value="1"/>
</dbReference>
<dbReference type="GO" id="GO:0005886">
    <property type="term" value="C:plasma membrane"/>
    <property type="evidence" value="ECO:0007669"/>
    <property type="project" value="UniProtKB-SubCell"/>
</dbReference>
<dbReference type="AlphaFoldDB" id="A0A0V0R1D0"/>
<dbReference type="GO" id="GO:0005525">
    <property type="term" value="F:GTP binding"/>
    <property type="evidence" value="ECO:0007669"/>
    <property type="project" value="UniProtKB-KW"/>
</dbReference>
<proteinExistence type="inferred from homology"/>
<dbReference type="PROSITE" id="PS51420">
    <property type="entry name" value="RHO"/>
    <property type="match status" value="1"/>
</dbReference>
<feature type="compositionally biased region" description="Basic and acidic residues" evidence="10">
    <location>
        <begin position="181"/>
        <end position="198"/>
    </location>
</feature>
<organism evidence="11 12">
    <name type="scientific">Pseudocohnilembus persalinus</name>
    <name type="common">Ciliate</name>
    <dbReference type="NCBI Taxonomy" id="266149"/>
    <lineage>
        <taxon>Eukaryota</taxon>
        <taxon>Sar</taxon>
        <taxon>Alveolata</taxon>
        <taxon>Ciliophora</taxon>
        <taxon>Intramacronucleata</taxon>
        <taxon>Oligohymenophorea</taxon>
        <taxon>Scuticociliatia</taxon>
        <taxon>Philasterida</taxon>
        <taxon>Pseudocohnilembidae</taxon>
        <taxon>Pseudocohnilembus</taxon>
    </lineage>
</organism>
<evidence type="ECO:0000256" key="5">
    <source>
        <dbReference type="ARBA" id="ARBA00022741"/>
    </source>
</evidence>
<dbReference type="InterPro" id="IPR003578">
    <property type="entry name" value="Small_GTPase_Rho"/>
</dbReference>
<reference evidence="11 12" key="1">
    <citation type="journal article" date="2015" name="Sci. Rep.">
        <title>Genome of the facultative scuticociliatosis pathogen Pseudocohnilembus persalinus provides insight into its virulence through horizontal gene transfer.</title>
        <authorList>
            <person name="Xiong J."/>
            <person name="Wang G."/>
            <person name="Cheng J."/>
            <person name="Tian M."/>
            <person name="Pan X."/>
            <person name="Warren A."/>
            <person name="Jiang C."/>
            <person name="Yuan D."/>
            <person name="Miao W."/>
        </authorList>
    </citation>
    <scope>NUCLEOTIDE SEQUENCE [LARGE SCALE GENOMIC DNA]</scope>
    <source>
        <strain evidence="11">36N120E</strain>
    </source>
</reference>
<keyword evidence="5" id="KW-0547">Nucleotide-binding</keyword>
<dbReference type="InParanoid" id="A0A0V0R1D0"/>
<comment type="subcellular location">
    <subcellularLocation>
        <location evidence="1">Cell membrane</location>
        <topology evidence="1">Lipid-anchor</topology>
        <orientation evidence="1">Cytoplasmic side</orientation>
    </subcellularLocation>
</comment>
<evidence type="ECO:0000256" key="1">
    <source>
        <dbReference type="ARBA" id="ARBA00004342"/>
    </source>
</evidence>
<dbReference type="SMART" id="SM00174">
    <property type="entry name" value="RHO"/>
    <property type="match status" value="1"/>
</dbReference>
<feature type="compositionally biased region" description="Basic residues" evidence="10">
    <location>
        <begin position="199"/>
        <end position="209"/>
    </location>
</feature>
<dbReference type="InterPro" id="IPR005225">
    <property type="entry name" value="Small_GTP-bd"/>
</dbReference>
<evidence type="ECO:0000313" key="12">
    <source>
        <dbReference type="Proteomes" id="UP000054937"/>
    </source>
</evidence>
<keyword evidence="11" id="KW-0378">Hydrolase</keyword>
<evidence type="ECO:0000256" key="2">
    <source>
        <dbReference type="ARBA" id="ARBA00010142"/>
    </source>
</evidence>
<evidence type="ECO:0000256" key="7">
    <source>
        <dbReference type="ARBA" id="ARBA00023136"/>
    </source>
</evidence>
<dbReference type="Proteomes" id="UP000054937">
    <property type="component" value="Unassembled WGS sequence"/>
</dbReference>
<dbReference type="GO" id="GO:0007264">
    <property type="term" value="P:small GTPase-mediated signal transduction"/>
    <property type="evidence" value="ECO:0007669"/>
    <property type="project" value="InterPro"/>
</dbReference>
<dbReference type="OrthoDB" id="8830751at2759"/>
<gene>
    <name evidence="11" type="ORF">PPERSA_10348</name>
</gene>
<dbReference type="InterPro" id="IPR001806">
    <property type="entry name" value="Small_GTPase"/>
</dbReference>
<keyword evidence="6" id="KW-0342">GTP-binding</keyword>
<dbReference type="CDD" id="cd00157">
    <property type="entry name" value="Rho"/>
    <property type="match status" value="1"/>
</dbReference>
<dbReference type="SMART" id="SM00175">
    <property type="entry name" value="RAB"/>
    <property type="match status" value="1"/>
</dbReference>
<evidence type="ECO:0000256" key="6">
    <source>
        <dbReference type="ARBA" id="ARBA00023134"/>
    </source>
</evidence>
<evidence type="ECO:0000256" key="10">
    <source>
        <dbReference type="SAM" id="MobiDB-lite"/>
    </source>
</evidence>